<dbReference type="EMBL" id="JARQWQ010000003">
    <property type="protein sequence ID" value="KAK2573049.1"/>
    <property type="molecule type" value="Genomic_DNA"/>
</dbReference>
<evidence type="ECO:0000313" key="2">
    <source>
        <dbReference type="Proteomes" id="UP001249851"/>
    </source>
</evidence>
<reference evidence="1" key="2">
    <citation type="journal article" date="2023" name="Science">
        <title>Genomic signatures of disease resistance in endangered staghorn corals.</title>
        <authorList>
            <person name="Vollmer S.V."/>
            <person name="Selwyn J.D."/>
            <person name="Despard B.A."/>
            <person name="Roesel C.L."/>
        </authorList>
    </citation>
    <scope>NUCLEOTIDE SEQUENCE</scope>
    <source>
        <strain evidence="1">K2</strain>
    </source>
</reference>
<name>A0AAD9VFZ2_ACRCE</name>
<organism evidence="1 2">
    <name type="scientific">Acropora cervicornis</name>
    <name type="common">Staghorn coral</name>
    <dbReference type="NCBI Taxonomy" id="6130"/>
    <lineage>
        <taxon>Eukaryota</taxon>
        <taxon>Metazoa</taxon>
        <taxon>Cnidaria</taxon>
        <taxon>Anthozoa</taxon>
        <taxon>Hexacorallia</taxon>
        <taxon>Scleractinia</taxon>
        <taxon>Astrocoeniina</taxon>
        <taxon>Acroporidae</taxon>
        <taxon>Acropora</taxon>
    </lineage>
</organism>
<proteinExistence type="predicted"/>
<feature type="non-terminal residue" evidence="1">
    <location>
        <position position="1"/>
    </location>
</feature>
<keyword evidence="2" id="KW-1185">Reference proteome</keyword>
<reference evidence="1" key="1">
    <citation type="journal article" date="2023" name="G3 (Bethesda)">
        <title>Whole genome assembly and annotation of the endangered Caribbean coral Acropora cervicornis.</title>
        <authorList>
            <person name="Selwyn J.D."/>
            <person name="Vollmer S.V."/>
        </authorList>
    </citation>
    <scope>NUCLEOTIDE SEQUENCE</scope>
    <source>
        <strain evidence="1">K2</strain>
    </source>
</reference>
<sequence length="329" mass="36323">SCLPQQKLVLVSRNPLKWLASIFFLVYLDTLSSSRSDATSDPVRHEVTINDEQNVAFITVAYQRRILSYVFTVIPEKAFNCVEDVIQILILSTPTLILSPALLAQSSSLSCEVAIHRLVDYRHREAFTCRVMHSTLLQLSSVEIINNTGIFVSTAHVVSVSKPNKRCAPKKEKRERALLLREKNNWGIFIGKWHGLVKGVPGVPGVKGIPGGKGQTGRLPLKFFAFFGKQGWKQISQISREKFSINLLGGTSRLNIDLREGQVSFPAEIQDSLRSLWRLDTTVAVYRLIHTTSTPSEVAAALGVVDVLLWLPLIAQSSAAAVAAPLDIA</sequence>
<dbReference type="AlphaFoldDB" id="A0AAD9VFZ2"/>
<dbReference type="Proteomes" id="UP001249851">
    <property type="component" value="Unassembled WGS sequence"/>
</dbReference>
<comment type="caution">
    <text evidence="1">The sequence shown here is derived from an EMBL/GenBank/DDBJ whole genome shotgun (WGS) entry which is preliminary data.</text>
</comment>
<protein>
    <submittedName>
        <fullName evidence="1">Uncharacterized protein</fullName>
    </submittedName>
</protein>
<accession>A0AAD9VFZ2</accession>
<evidence type="ECO:0000313" key="1">
    <source>
        <dbReference type="EMBL" id="KAK2573049.1"/>
    </source>
</evidence>
<gene>
    <name evidence="1" type="ORF">P5673_002080</name>
</gene>